<feature type="transmembrane region" description="Helical" evidence="1">
    <location>
        <begin position="97"/>
        <end position="118"/>
    </location>
</feature>
<dbReference type="Proteomes" id="UP000638462">
    <property type="component" value="Unassembled WGS sequence"/>
</dbReference>
<reference evidence="3" key="1">
    <citation type="journal article" date="2019" name="Int. J. Syst. Evol. Microbiol.">
        <title>The Global Catalogue of Microorganisms (GCM) 10K type strain sequencing project: providing services to taxonomists for standard genome sequencing and annotation.</title>
        <authorList>
            <consortium name="The Broad Institute Genomics Platform"/>
            <consortium name="The Broad Institute Genome Sequencing Center for Infectious Disease"/>
            <person name="Wu L."/>
            <person name="Ma J."/>
        </authorList>
    </citation>
    <scope>NUCLEOTIDE SEQUENCE [LARGE SCALE GENOMIC DNA]</scope>
    <source>
        <strain evidence="3">CGMCC 1.15394</strain>
    </source>
</reference>
<keyword evidence="1" id="KW-0812">Transmembrane</keyword>
<keyword evidence="1" id="KW-0472">Membrane</keyword>
<dbReference type="EMBL" id="BMIT01000007">
    <property type="protein sequence ID" value="GGE97071.1"/>
    <property type="molecule type" value="Genomic_DNA"/>
</dbReference>
<name>A0ABQ1TLV4_9GAMM</name>
<dbReference type="RefSeq" id="WP_188729055.1">
    <property type="nucleotide sequence ID" value="NZ_BMIT01000007.1"/>
</dbReference>
<proteinExistence type="predicted"/>
<protein>
    <submittedName>
        <fullName evidence="2">Uncharacterized protein</fullName>
    </submittedName>
</protein>
<feature type="transmembrane region" description="Helical" evidence="1">
    <location>
        <begin position="130"/>
        <end position="148"/>
    </location>
</feature>
<keyword evidence="3" id="KW-1185">Reference proteome</keyword>
<gene>
    <name evidence="2" type="ORF">GCM10008027_22610</name>
</gene>
<evidence type="ECO:0000313" key="2">
    <source>
        <dbReference type="EMBL" id="GGE97071.1"/>
    </source>
</evidence>
<evidence type="ECO:0000313" key="3">
    <source>
        <dbReference type="Proteomes" id="UP000638462"/>
    </source>
</evidence>
<sequence length="356" mass="42106">MYKDYLEGCYKGLKRKSIESETLTNERESYFCKEQSKMPIFPKEQCVMNAWSDFQLESDRLNRNGESIRAYNTIAKDNTHLKLGIGGTPTNWKTSLIVAWIYIHLSVIFLLISMPLLAWLLGNEKLSFDLIKICFLVWLISKLVSIFLRKSRLFKKLKLQTFFNRTSGNIEVPSSDGKELIGLKYDEFNAHYRVVHNPNSGFPFRGFTLLHYKKDELFDYTGPTYIYDVFCELELIENFMDTTKPLADIPQFEYYREFDKTTAEFDKANGRPKYFWYRVERKFAKQMNKEALKLSKEFDNDEQLDNLLMGKPIKKLNPPEIFKFPWKYAENIKPESEIKFGKTAWQKFTSFLMIDL</sequence>
<keyword evidence="1" id="KW-1133">Transmembrane helix</keyword>
<organism evidence="2 3">
    <name type="scientific">Pseudoalteromonas gelatinilytica</name>
    <dbReference type="NCBI Taxonomy" id="1703256"/>
    <lineage>
        <taxon>Bacteria</taxon>
        <taxon>Pseudomonadati</taxon>
        <taxon>Pseudomonadota</taxon>
        <taxon>Gammaproteobacteria</taxon>
        <taxon>Alteromonadales</taxon>
        <taxon>Pseudoalteromonadaceae</taxon>
        <taxon>Pseudoalteromonas</taxon>
    </lineage>
</organism>
<evidence type="ECO:0000256" key="1">
    <source>
        <dbReference type="SAM" id="Phobius"/>
    </source>
</evidence>
<comment type="caution">
    <text evidence="2">The sequence shown here is derived from an EMBL/GenBank/DDBJ whole genome shotgun (WGS) entry which is preliminary data.</text>
</comment>
<accession>A0ABQ1TLV4</accession>